<evidence type="ECO:0000256" key="1">
    <source>
        <dbReference type="SAM" id="MobiDB-lite"/>
    </source>
</evidence>
<sequence length="39" mass="4286">MCDPFFIFFTASNAGNLHNGEKIKRPGNNPVIAFQSSSK</sequence>
<evidence type="ECO:0000313" key="2">
    <source>
        <dbReference type="EMBL" id="PRZ13603.1"/>
    </source>
</evidence>
<proteinExistence type="predicted"/>
<feature type="region of interest" description="Disordered" evidence="1">
    <location>
        <begin position="20"/>
        <end position="39"/>
    </location>
</feature>
<accession>A0ABX5ERB8</accession>
<dbReference type="Proteomes" id="UP000238836">
    <property type="component" value="Unassembled WGS sequence"/>
</dbReference>
<organism evidence="2 3">
    <name type="scientific">Laceyella sediminis</name>
    <dbReference type="NCBI Taxonomy" id="573074"/>
    <lineage>
        <taxon>Bacteria</taxon>
        <taxon>Bacillati</taxon>
        <taxon>Bacillota</taxon>
        <taxon>Bacilli</taxon>
        <taxon>Bacillales</taxon>
        <taxon>Thermoactinomycetaceae</taxon>
        <taxon>Laceyella</taxon>
    </lineage>
</organism>
<keyword evidence="3" id="KW-1185">Reference proteome</keyword>
<reference evidence="2 3" key="1">
    <citation type="submission" date="2018-03" db="EMBL/GenBank/DDBJ databases">
        <title>Genomic Encyclopedia of Archaeal and Bacterial Type Strains, Phase II (KMG-II): from individual species to whole genera.</title>
        <authorList>
            <person name="Goeker M."/>
        </authorList>
    </citation>
    <scope>NUCLEOTIDE SEQUENCE [LARGE SCALE GENOMIC DNA]</scope>
    <source>
        <strain evidence="2 3">RHA1</strain>
    </source>
</reference>
<name>A0ABX5ERB8_9BACL</name>
<evidence type="ECO:0000313" key="3">
    <source>
        <dbReference type="Proteomes" id="UP000238836"/>
    </source>
</evidence>
<protein>
    <submittedName>
        <fullName evidence="2">Uncharacterized protein</fullName>
    </submittedName>
</protein>
<dbReference type="EMBL" id="PVTZ01000008">
    <property type="protein sequence ID" value="PRZ13603.1"/>
    <property type="molecule type" value="Genomic_DNA"/>
</dbReference>
<comment type="caution">
    <text evidence="2">The sequence shown here is derived from an EMBL/GenBank/DDBJ whole genome shotgun (WGS) entry which is preliminary data.</text>
</comment>
<gene>
    <name evidence="2" type="ORF">CLV36_108100</name>
</gene>